<gene>
    <name evidence="2" type="ORF">KNV97_07280</name>
</gene>
<protein>
    <submittedName>
        <fullName evidence="2">DUF2919 domain-containing protein</fullName>
    </submittedName>
</protein>
<keyword evidence="1" id="KW-0472">Membrane</keyword>
<feature type="transmembrane region" description="Helical" evidence="1">
    <location>
        <begin position="56"/>
        <end position="74"/>
    </location>
</feature>
<keyword evidence="1" id="KW-1133">Transmembrane helix</keyword>
<evidence type="ECO:0000256" key="1">
    <source>
        <dbReference type="SAM" id="Phobius"/>
    </source>
</evidence>
<feature type="transmembrane region" description="Helical" evidence="1">
    <location>
        <begin position="94"/>
        <end position="112"/>
    </location>
</feature>
<proteinExistence type="predicted"/>
<dbReference type="Pfam" id="PF11143">
    <property type="entry name" value="DUF2919"/>
    <property type="match status" value="1"/>
</dbReference>
<evidence type="ECO:0000313" key="3">
    <source>
        <dbReference type="Proteomes" id="UP000694232"/>
    </source>
</evidence>
<evidence type="ECO:0000313" key="2">
    <source>
        <dbReference type="EMBL" id="QXO19271.1"/>
    </source>
</evidence>
<dbReference type="Proteomes" id="UP000694232">
    <property type="component" value="Chromosome 1"/>
</dbReference>
<keyword evidence="1" id="KW-0812">Transmembrane</keyword>
<dbReference type="EMBL" id="CP076643">
    <property type="protein sequence ID" value="QXO19271.1"/>
    <property type="molecule type" value="Genomic_DNA"/>
</dbReference>
<organism evidence="2 3">
    <name type="scientific">Vibrio ostreae</name>
    <dbReference type="NCBI Taxonomy" id="2841925"/>
    <lineage>
        <taxon>Bacteria</taxon>
        <taxon>Pseudomonadati</taxon>
        <taxon>Pseudomonadota</taxon>
        <taxon>Gammaproteobacteria</taxon>
        <taxon>Vibrionales</taxon>
        <taxon>Vibrionaceae</taxon>
        <taxon>Vibrio</taxon>
    </lineage>
</organism>
<reference evidence="2" key="1">
    <citation type="submission" date="2021-06" db="EMBL/GenBank/DDBJ databases">
        <title>Vibrio nov. sp., novel gut bacterium isolated from Yellow Sea oyster.</title>
        <authorList>
            <person name="Muhammad N."/>
            <person name="Nguyen T.H."/>
            <person name="Lee Y.-J."/>
            <person name="Ko J."/>
            <person name="Kim S.-G."/>
        </authorList>
    </citation>
    <scope>NUCLEOTIDE SEQUENCE</scope>
    <source>
        <strain evidence="2">OG9-811</strain>
    </source>
</reference>
<name>A0A975UEF9_9VIBR</name>
<sequence length="154" mass="17811">MRYAIEQYDTHGYLKAPVWLWLGWIFLARAWLVFVMAGVSRSSGSDILAWVYPNSATLYLGLLSGLPGLALMWLIGLRHQQRTKINALVRNGRWLTILTVLVQSIQVGYHTYLQHGIFHWANALTLLILLWLVLYLLRSRRVKDCFCEPIDANR</sequence>
<keyword evidence="3" id="KW-1185">Reference proteome</keyword>
<dbReference type="KEGG" id="vos:KNV97_07280"/>
<feature type="transmembrane region" description="Helical" evidence="1">
    <location>
        <begin position="118"/>
        <end position="137"/>
    </location>
</feature>
<dbReference type="AlphaFoldDB" id="A0A975UEF9"/>
<feature type="transmembrane region" description="Helical" evidence="1">
    <location>
        <begin position="12"/>
        <end position="36"/>
    </location>
</feature>
<dbReference type="RefSeq" id="WP_136483161.1">
    <property type="nucleotide sequence ID" value="NZ_CP076643.1"/>
</dbReference>
<dbReference type="InterPro" id="IPR021318">
    <property type="entry name" value="DUF2919"/>
</dbReference>
<accession>A0A975UEF9</accession>